<comment type="caution">
    <text evidence="1">The sequence shown here is derived from an EMBL/GenBank/DDBJ whole genome shotgun (WGS) entry which is preliminary data.</text>
</comment>
<name>A0A917X3M9_9ACTN</name>
<reference evidence="1" key="1">
    <citation type="journal article" date="2014" name="Int. J. Syst. Evol. Microbiol.">
        <title>Complete genome sequence of Corynebacterium casei LMG S-19264T (=DSM 44701T), isolated from a smear-ripened cheese.</title>
        <authorList>
            <consortium name="US DOE Joint Genome Institute (JGI-PGF)"/>
            <person name="Walter F."/>
            <person name="Albersmeier A."/>
            <person name="Kalinowski J."/>
            <person name="Ruckert C."/>
        </authorList>
    </citation>
    <scope>NUCLEOTIDE SEQUENCE</scope>
    <source>
        <strain evidence="1">CGMCC 4.7312</strain>
    </source>
</reference>
<evidence type="ECO:0000313" key="1">
    <source>
        <dbReference type="EMBL" id="GGM59639.1"/>
    </source>
</evidence>
<keyword evidence="2" id="KW-1185">Reference proteome</keyword>
<dbReference type="RefSeq" id="WP_189048706.1">
    <property type="nucleotide sequence ID" value="NZ_BMNB01000032.1"/>
</dbReference>
<sequence>MNGLPDEVIAAVGRVTIAAGDLELILAWIGATQTDGDVFKILAKPGEPLRAAHRAIEVAAPVYRDAYLPAVDIAAQLLGRRHTVVHAMWVNNGPGQEWELLHYKTHVRHPADPLTLDELARHLMDIRDQLVRIVTAQINNAPVATIP</sequence>
<reference evidence="1" key="2">
    <citation type="submission" date="2020-09" db="EMBL/GenBank/DDBJ databases">
        <authorList>
            <person name="Sun Q."/>
            <person name="Zhou Y."/>
        </authorList>
    </citation>
    <scope>NUCLEOTIDE SEQUENCE</scope>
    <source>
        <strain evidence="1">CGMCC 4.7312</strain>
    </source>
</reference>
<protein>
    <submittedName>
        <fullName evidence="1">Uncharacterized protein</fullName>
    </submittedName>
</protein>
<dbReference type="AlphaFoldDB" id="A0A917X3M9"/>
<dbReference type="Proteomes" id="UP000608890">
    <property type="component" value="Unassembled WGS sequence"/>
</dbReference>
<organism evidence="1 2">
    <name type="scientific">Micromonospora sonchi</name>
    <dbReference type="NCBI Taxonomy" id="1763543"/>
    <lineage>
        <taxon>Bacteria</taxon>
        <taxon>Bacillati</taxon>
        <taxon>Actinomycetota</taxon>
        <taxon>Actinomycetes</taxon>
        <taxon>Micromonosporales</taxon>
        <taxon>Micromonosporaceae</taxon>
        <taxon>Micromonospora</taxon>
    </lineage>
</organism>
<gene>
    <name evidence="1" type="ORF">GCM10011608_50940</name>
</gene>
<dbReference type="EMBL" id="BMNB01000032">
    <property type="protein sequence ID" value="GGM59639.1"/>
    <property type="molecule type" value="Genomic_DNA"/>
</dbReference>
<proteinExistence type="predicted"/>
<evidence type="ECO:0000313" key="2">
    <source>
        <dbReference type="Proteomes" id="UP000608890"/>
    </source>
</evidence>
<accession>A0A917X3M9</accession>